<dbReference type="EMBL" id="MU857725">
    <property type="protein sequence ID" value="KAK4244743.1"/>
    <property type="molecule type" value="Genomic_DNA"/>
</dbReference>
<evidence type="ECO:0000256" key="1">
    <source>
        <dbReference type="ARBA" id="ARBA00022737"/>
    </source>
</evidence>
<sequence>DLNAHFADGHTCLTTAASRNQLNLAKRLLDAGANVDTPTTDRELTPLHIAAEDAFEEMVTLLLDAGASPHARSMSGSTPFYRAARGGSPRILRQLHAAGSEVDASTWDDWTPLMEAVEHDNDEAVELLPGWGADPTRNESLRNNAVRAGYRYSTCFWTEGNERSGY</sequence>
<dbReference type="AlphaFoldDB" id="A0AAN7HK75"/>
<dbReference type="Pfam" id="PF12796">
    <property type="entry name" value="Ank_2"/>
    <property type="match status" value="2"/>
</dbReference>
<reference evidence="4" key="2">
    <citation type="submission" date="2023-05" db="EMBL/GenBank/DDBJ databases">
        <authorList>
            <consortium name="Lawrence Berkeley National Laboratory"/>
            <person name="Steindorff A."/>
            <person name="Hensen N."/>
            <person name="Bonometti L."/>
            <person name="Westerberg I."/>
            <person name="Brannstrom I.O."/>
            <person name="Guillou S."/>
            <person name="Cros-Aarteil S."/>
            <person name="Calhoun S."/>
            <person name="Haridas S."/>
            <person name="Kuo A."/>
            <person name="Mondo S."/>
            <person name="Pangilinan J."/>
            <person name="Riley R."/>
            <person name="Labutti K."/>
            <person name="Andreopoulos B."/>
            <person name="Lipzen A."/>
            <person name="Chen C."/>
            <person name="Yanf M."/>
            <person name="Daum C."/>
            <person name="Ng V."/>
            <person name="Clum A."/>
            <person name="Ohm R."/>
            <person name="Martin F."/>
            <person name="Silar P."/>
            <person name="Natvig D."/>
            <person name="Lalanne C."/>
            <person name="Gautier V."/>
            <person name="Ament-Velasquez S.L."/>
            <person name="Kruys A."/>
            <person name="Hutchinson M.I."/>
            <person name="Powell A.J."/>
            <person name="Barry K."/>
            <person name="Miller A.N."/>
            <person name="Grigoriev I.V."/>
            <person name="Debuchy R."/>
            <person name="Gladieux P."/>
            <person name="Thoren M.H."/>
            <person name="Johannesson H."/>
        </authorList>
    </citation>
    <scope>NUCLEOTIDE SEQUENCE</scope>
    <source>
        <strain evidence="4">CBS 359.72</strain>
    </source>
</reference>
<accession>A0AAN7HK75</accession>
<gene>
    <name evidence="4" type="ORF">C7999DRAFT_17029</name>
</gene>
<evidence type="ECO:0000313" key="5">
    <source>
        <dbReference type="Proteomes" id="UP001303647"/>
    </source>
</evidence>
<feature type="repeat" description="ANK" evidence="3">
    <location>
        <begin position="42"/>
        <end position="74"/>
    </location>
</feature>
<dbReference type="PANTHER" id="PTHR24189:SF50">
    <property type="entry name" value="ANKYRIN REPEAT AND SOCS BOX PROTEIN 2"/>
    <property type="match status" value="1"/>
</dbReference>
<dbReference type="SMART" id="SM00248">
    <property type="entry name" value="ANK"/>
    <property type="match status" value="4"/>
</dbReference>
<dbReference type="Gene3D" id="1.25.40.20">
    <property type="entry name" value="Ankyrin repeat-containing domain"/>
    <property type="match status" value="1"/>
</dbReference>
<dbReference type="InterPro" id="IPR050745">
    <property type="entry name" value="Multifunctional_regulatory"/>
</dbReference>
<feature type="repeat" description="ANK" evidence="3">
    <location>
        <begin position="75"/>
        <end position="107"/>
    </location>
</feature>
<dbReference type="SUPFAM" id="SSF48403">
    <property type="entry name" value="Ankyrin repeat"/>
    <property type="match status" value="1"/>
</dbReference>
<organism evidence="4 5">
    <name type="scientific">Corynascus novoguineensis</name>
    <dbReference type="NCBI Taxonomy" id="1126955"/>
    <lineage>
        <taxon>Eukaryota</taxon>
        <taxon>Fungi</taxon>
        <taxon>Dikarya</taxon>
        <taxon>Ascomycota</taxon>
        <taxon>Pezizomycotina</taxon>
        <taxon>Sordariomycetes</taxon>
        <taxon>Sordariomycetidae</taxon>
        <taxon>Sordariales</taxon>
        <taxon>Chaetomiaceae</taxon>
        <taxon>Corynascus</taxon>
    </lineage>
</organism>
<dbReference type="PANTHER" id="PTHR24189">
    <property type="entry name" value="MYOTROPHIN"/>
    <property type="match status" value="1"/>
</dbReference>
<keyword evidence="1" id="KW-0677">Repeat</keyword>
<keyword evidence="2 3" id="KW-0040">ANK repeat</keyword>
<name>A0AAN7HK75_9PEZI</name>
<feature type="repeat" description="ANK" evidence="3">
    <location>
        <begin position="8"/>
        <end position="40"/>
    </location>
</feature>
<reference evidence="4" key="1">
    <citation type="journal article" date="2023" name="Mol. Phylogenet. Evol.">
        <title>Genome-scale phylogeny and comparative genomics of the fungal order Sordariales.</title>
        <authorList>
            <person name="Hensen N."/>
            <person name="Bonometti L."/>
            <person name="Westerberg I."/>
            <person name="Brannstrom I.O."/>
            <person name="Guillou S."/>
            <person name="Cros-Aarteil S."/>
            <person name="Calhoun S."/>
            <person name="Haridas S."/>
            <person name="Kuo A."/>
            <person name="Mondo S."/>
            <person name="Pangilinan J."/>
            <person name="Riley R."/>
            <person name="LaButti K."/>
            <person name="Andreopoulos B."/>
            <person name="Lipzen A."/>
            <person name="Chen C."/>
            <person name="Yan M."/>
            <person name="Daum C."/>
            <person name="Ng V."/>
            <person name="Clum A."/>
            <person name="Steindorff A."/>
            <person name="Ohm R.A."/>
            <person name="Martin F."/>
            <person name="Silar P."/>
            <person name="Natvig D.O."/>
            <person name="Lalanne C."/>
            <person name="Gautier V."/>
            <person name="Ament-Velasquez S.L."/>
            <person name="Kruys A."/>
            <person name="Hutchinson M.I."/>
            <person name="Powell A.J."/>
            <person name="Barry K."/>
            <person name="Miller A.N."/>
            <person name="Grigoriev I.V."/>
            <person name="Debuchy R."/>
            <person name="Gladieux P."/>
            <person name="Hiltunen Thoren M."/>
            <person name="Johannesson H."/>
        </authorList>
    </citation>
    <scope>NUCLEOTIDE SEQUENCE</scope>
    <source>
        <strain evidence="4">CBS 359.72</strain>
    </source>
</reference>
<dbReference type="PROSITE" id="PS50088">
    <property type="entry name" value="ANK_REPEAT"/>
    <property type="match status" value="3"/>
</dbReference>
<feature type="non-terminal residue" evidence="4">
    <location>
        <position position="1"/>
    </location>
</feature>
<protein>
    <submittedName>
        <fullName evidence="4">Ankyrin repeat-containing domain protein</fullName>
    </submittedName>
</protein>
<proteinExistence type="predicted"/>
<evidence type="ECO:0000313" key="4">
    <source>
        <dbReference type="EMBL" id="KAK4244743.1"/>
    </source>
</evidence>
<dbReference type="InterPro" id="IPR002110">
    <property type="entry name" value="Ankyrin_rpt"/>
</dbReference>
<dbReference type="InterPro" id="IPR036770">
    <property type="entry name" value="Ankyrin_rpt-contain_sf"/>
</dbReference>
<evidence type="ECO:0000256" key="3">
    <source>
        <dbReference type="PROSITE-ProRule" id="PRU00023"/>
    </source>
</evidence>
<dbReference type="Proteomes" id="UP001303647">
    <property type="component" value="Unassembled WGS sequence"/>
</dbReference>
<keyword evidence="5" id="KW-1185">Reference proteome</keyword>
<comment type="caution">
    <text evidence="4">The sequence shown here is derived from an EMBL/GenBank/DDBJ whole genome shotgun (WGS) entry which is preliminary data.</text>
</comment>
<dbReference type="PROSITE" id="PS50297">
    <property type="entry name" value="ANK_REP_REGION"/>
    <property type="match status" value="2"/>
</dbReference>
<evidence type="ECO:0000256" key="2">
    <source>
        <dbReference type="ARBA" id="ARBA00023043"/>
    </source>
</evidence>